<dbReference type="Pfam" id="PF00440">
    <property type="entry name" value="TetR_N"/>
    <property type="match status" value="1"/>
</dbReference>
<evidence type="ECO:0000313" key="6">
    <source>
        <dbReference type="EMBL" id="ATE56351.1"/>
    </source>
</evidence>
<dbReference type="PROSITE" id="PS50977">
    <property type="entry name" value="HTH_TETR_2"/>
    <property type="match status" value="1"/>
</dbReference>
<evidence type="ECO:0000256" key="2">
    <source>
        <dbReference type="ARBA" id="ARBA00023125"/>
    </source>
</evidence>
<protein>
    <submittedName>
        <fullName evidence="6">TetR family transcriptional regulator</fullName>
    </submittedName>
</protein>
<dbReference type="InterPro" id="IPR001647">
    <property type="entry name" value="HTH_TetR"/>
</dbReference>
<dbReference type="Proteomes" id="UP000218505">
    <property type="component" value="Chromosome"/>
</dbReference>
<dbReference type="GO" id="GO:0000976">
    <property type="term" value="F:transcription cis-regulatory region binding"/>
    <property type="evidence" value="ECO:0007669"/>
    <property type="project" value="TreeGrafter"/>
</dbReference>
<keyword evidence="2 4" id="KW-0238">DNA-binding</keyword>
<evidence type="ECO:0000313" key="7">
    <source>
        <dbReference type="Proteomes" id="UP000218505"/>
    </source>
</evidence>
<reference evidence="6" key="1">
    <citation type="submission" date="2017-09" db="EMBL/GenBank/DDBJ databases">
        <title>Complete Genome Sequence of ansamitocin-producing Bacterium Actinosynnema pretiosum X47.</title>
        <authorList>
            <person name="Cao G."/>
            <person name="Zong G."/>
            <person name="Zhong C."/>
            <person name="Fu J."/>
        </authorList>
    </citation>
    <scope>NUCLEOTIDE SEQUENCE [LARGE SCALE GENOMIC DNA]</scope>
    <source>
        <strain evidence="6">X47</strain>
    </source>
</reference>
<dbReference type="InterPro" id="IPR050109">
    <property type="entry name" value="HTH-type_TetR-like_transc_reg"/>
</dbReference>
<feature type="DNA-binding region" description="H-T-H motif" evidence="4">
    <location>
        <begin position="35"/>
        <end position="54"/>
    </location>
</feature>
<keyword evidence="3" id="KW-0804">Transcription</keyword>
<accession>A0A290ZBC6</accession>
<evidence type="ECO:0000256" key="4">
    <source>
        <dbReference type="PROSITE-ProRule" id="PRU00335"/>
    </source>
</evidence>
<proteinExistence type="predicted"/>
<dbReference type="InterPro" id="IPR036271">
    <property type="entry name" value="Tet_transcr_reg_TetR-rel_C_sf"/>
</dbReference>
<keyword evidence="1" id="KW-0805">Transcription regulation</keyword>
<evidence type="ECO:0000259" key="5">
    <source>
        <dbReference type="PROSITE" id="PS50977"/>
    </source>
</evidence>
<evidence type="ECO:0000256" key="3">
    <source>
        <dbReference type="ARBA" id="ARBA00023163"/>
    </source>
</evidence>
<dbReference type="InterPro" id="IPR025996">
    <property type="entry name" value="MT1864/Rv1816-like_C"/>
</dbReference>
<dbReference type="SUPFAM" id="SSF48498">
    <property type="entry name" value="Tetracyclin repressor-like, C-terminal domain"/>
    <property type="match status" value="1"/>
</dbReference>
<name>A0A290ZBC6_9PSEU</name>
<dbReference type="KEGG" id="apre:CNX65_26305"/>
<dbReference type="InterPro" id="IPR009057">
    <property type="entry name" value="Homeodomain-like_sf"/>
</dbReference>
<dbReference type="SUPFAM" id="SSF46689">
    <property type="entry name" value="Homeodomain-like"/>
    <property type="match status" value="1"/>
</dbReference>
<dbReference type="Gene3D" id="1.10.357.10">
    <property type="entry name" value="Tetracycline Repressor, domain 2"/>
    <property type="match status" value="1"/>
</dbReference>
<evidence type="ECO:0000256" key="1">
    <source>
        <dbReference type="ARBA" id="ARBA00023015"/>
    </source>
</evidence>
<dbReference type="GO" id="GO:0003700">
    <property type="term" value="F:DNA-binding transcription factor activity"/>
    <property type="evidence" value="ECO:0007669"/>
    <property type="project" value="TreeGrafter"/>
</dbReference>
<keyword evidence="7" id="KW-1185">Reference proteome</keyword>
<feature type="domain" description="HTH tetR-type" evidence="5">
    <location>
        <begin position="12"/>
        <end position="72"/>
    </location>
</feature>
<sequence>MTAQQRKERERVERRRAIVGAARALAEAEGWEAVTTRRLAELIEYSQPVLYSHFSGKDAIIAAVAVEGFAELAERLAGADGLAGLAAAYTGFAQDNPACYDAMFTLSAPLAFDAPDTPQPLRDAFTALRDVLAPLRPQDDPDVFTEVVWGALHGQVLLARGGRLPEARRDARLAALVELAGARP</sequence>
<dbReference type="AlphaFoldDB" id="A0A290ZBC6"/>
<dbReference type="RefSeq" id="WP_096496150.1">
    <property type="nucleotide sequence ID" value="NZ_CP023445.1"/>
</dbReference>
<organism evidence="6 7">
    <name type="scientific">Actinosynnema pretiosum</name>
    <dbReference type="NCBI Taxonomy" id="42197"/>
    <lineage>
        <taxon>Bacteria</taxon>
        <taxon>Bacillati</taxon>
        <taxon>Actinomycetota</taxon>
        <taxon>Actinomycetes</taxon>
        <taxon>Pseudonocardiales</taxon>
        <taxon>Pseudonocardiaceae</taxon>
        <taxon>Actinosynnema</taxon>
    </lineage>
</organism>
<gene>
    <name evidence="6" type="ORF">CNX65_26305</name>
</gene>
<dbReference type="PANTHER" id="PTHR30055:SF234">
    <property type="entry name" value="HTH-TYPE TRANSCRIPTIONAL REGULATOR BETI"/>
    <property type="match status" value="1"/>
</dbReference>
<dbReference type="PANTHER" id="PTHR30055">
    <property type="entry name" value="HTH-TYPE TRANSCRIPTIONAL REGULATOR RUTR"/>
    <property type="match status" value="1"/>
</dbReference>
<dbReference type="EMBL" id="CP023445">
    <property type="protein sequence ID" value="ATE56351.1"/>
    <property type="molecule type" value="Genomic_DNA"/>
</dbReference>
<dbReference type="Pfam" id="PF13305">
    <property type="entry name" value="TetR_C_33"/>
    <property type="match status" value="1"/>
</dbReference>